<sequence>MDMSLINLESMIEIKTYEDCPIDEELLVWTGDSFAIEMVSMDCDTGNYYPSNGVDFVAYSELPDRDATFIKFEHLVE</sequence>
<dbReference type="GeneID" id="77925248"/>
<dbReference type="Proteomes" id="UP000500903">
    <property type="component" value="Segment"/>
</dbReference>
<protein>
    <submittedName>
        <fullName evidence="1">Uncharacterized protein</fullName>
    </submittedName>
</protein>
<name>A0A6B7SEE9_9CAUD</name>
<proteinExistence type="predicted"/>
<reference evidence="1 2" key="1">
    <citation type="journal article" date="2020" name="Sci. Rep.">
        <title>A novel vibriophage exhibits inhibitory activity against host protein synthesis machinery.</title>
        <authorList>
            <person name="Thammatinna K."/>
            <person name="Egan M.E."/>
            <person name="Htoo H.H."/>
            <person name="Khanna K."/>
            <person name="Sugie J."/>
            <person name="Nideffer J.F."/>
            <person name="Villa E."/>
            <person name="Tassanakajon A."/>
            <person name="Pogliano J."/>
            <person name="Nonejuie P."/>
            <person name="Chaikeeratisak V."/>
        </authorList>
    </citation>
    <scope>NUCLEOTIDE SEQUENCE [LARGE SCALE GENOMIC DNA]</scope>
</reference>
<evidence type="ECO:0000313" key="2">
    <source>
        <dbReference type="Proteomes" id="UP000500903"/>
    </source>
</evidence>
<dbReference type="RefSeq" id="YP_010649692.1">
    <property type="nucleotide sequence ID" value="NC_070772.1"/>
</dbReference>
<accession>A0A6B7SEE9</accession>
<keyword evidence="2" id="KW-1185">Reference proteome</keyword>
<dbReference type="KEGG" id="vg:77925248"/>
<organism evidence="1 2">
    <name type="scientific">Vibrio phage Seahorse</name>
    <dbReference type="NCBI Taxonomy" id="2662136"/>
    <lineage>
        <taxon>Viruses</taxon>
        <taxon>Duplodnaviria</taxon>
        <taxon>Heunggongvirae</taxon>
        <taxon>Uroviricota</taxon>
        <taxon>Caudoviricetes</taxon>
        <taxon>Seahorsevirus</taxon>
        <taxon>Seahorsevirus seahorse</taxon>
    </lineage>
</organism>
<evidence type="ECO:0000313" key="1">
    <source>
        <dbReference type="EMBL" id="QGF20986.1"/>
    </source>
</evidence>
<dbReference type="EMBL" id="MN512538">
    <property type="protein sequence ID" value="QGF20986.1"/>
    <property type="molecule type" value="Genomic_DNA"/>
</dbReference>